<feature type="region of interest" description="Disordered" evidence="1">
    <location>
        <begin position="51"/>
        <end position="168"/>
    </location>
</feature>
<comment type="caution">
    <text evidence="2">The sequence shown here is derived from an EMBL/GenBank/DDBJ whole genome shotgun (WGS) entry which is preliminary data.</text>
</comment>
<feature type="compositionally biased region" description="Polar residues" evidence="1">
    <location>
        <begin position="98"/>
        <end position="107"/>
    </location>
</feature>
<evidence type="ECO:0000256" key="1">
    <source>
        <dbReference type="SAM" id="MobiDB-lite"/>
    </source>
</evidence>
<accession>A0A9Q1F1I1</accession>
<dbReference type="Proteomes" id="UP001152622">
    <property type="component" value="Chromosome 10"/>
</dbReference>
<gene>
    <name evidence="2" type="ORF">SKAU_G00275900</name>
</gene>
<keyword evidence="3" id="KW-1185">Reference proteome</keyword>
<dbReference type="EMBL" id="JAINUF010000010">
    <property type="protein sequence ID" value="KAJ8349001.1"/>
    <property type="molecule type" value="Genomic_DNA"/>
</dbReference>
<dbReference type="AlphaFoldDB" id="A0A9Q1F1I1"/>
<evidence type="ECO:0000313" key="2">
    <source>
        <dbReference type="EMBL" id="KAJ8349001.1"/>
    </source>
</evidence>
<reference evidence="2" key="1">
    <citation type="journal article" date="2023" name="Science">
        <title>Genome structures resolve the early diversification of teleost fishes.</title>
        <authorList>
            <person name="Parey E."/>
            <person name="Louis A."/>
            <person name="Montfort J."/>
            <person name="Bouchez O."/>
            <person name="Roques C."/>
            <person name="Iampietro C."/>
            <person name="Lluch J."/>
            <person name="Castinel A."/>
            <person name="Donnadieu C."/>
            <person name="Desvignes T."/>
            <person name="Floi Bucao C."/>
            <person name="Jouanno E."/>
            <person name="Wen M."/>
            <person name="Mejri S."/>
            <person name="Dirks R."/>
            <person name="Jansen H."/>
            <person name="Henkel C."/>
            <person name="Chen W.J."/>
            <person name="Zahm M."/>
            <person name="Cabau C."/>
            <person name="Klopp C."/>
            <person name="Thompson A.W."/>
            <person name="Robinson-Rechavi M."/>
            <person name="Braasch I."/>
            <person name="Lecointre G."/>
            <person name="Bobe J."/>
            <person name="Postlethwait J.H."/>
            <person name="Berthelot C."/>
            <person name="Roest Crollius H."/>
            <person name="Guiguen Y."/>
        </authorList>
    </citation>
    <scope>NUCLEOTIDE SEQUENCE</scope>
    <source>
        <strain evidence="2">WJC10195</strain>
    </source>
</reference>
<proteinExistence type="predicted"/>
<evidence type="ECO:0000313" key="3">
    <source>
        <dbReference type="Proteomes" id="UP001152622"/>
    </source>
</evidence>
<feature type="compositionally biased region" description="Basic residues" evidence="1">
    <location>
        <begin position="1"/>
        <end position="10"/>
    </location>
</feature>
<organism evidence="2 3">
    <name type="scientific">Synaphobranchus kaupii</name>
    <name type="common">Kaup's arrowtooth eel</name>
    <dbReference type="NCBI Taxonomy" id="118154"/>
    <lineage>
        <taxon>Eukaryota</taxon>
        <taxon>Metazoa</taxon>
        <taxon>Chordata</taxon>
        <taxon>Craniata</taxon>
        <taxon>Vertebrata</taxon>
        <taxon>Euteleostomi</taxon>
        <taxon>Actinopterygii</taxon>
        <taxon>Neopterygii</taxon>
        <taxon>Teleostei</taxon>
        <taxon>Anguilliformes</taxon>
        <taxon>Synaphobranchidae</taxon>
        <taxon>Synaphobranchus</taxon>
    </lineage>
</organism>
<feature type="compositionally biased region" description="Basic and acidic residues" evidence="1">
    <location>
        <begin position="11"/>
        <end position="39"/>
    </location>
</feature>
<protein>
    <submittedName>
        <fullName evidence="2">Uncharacterized protein</fullName>
    </submittedName>
</protein>
<name>A0A9Q1F1I1_SYNKA</name>
<feature type="compositionally biased region" description="Basic and acidic residues" evidence="1">
    <location>
        <begin position="149"/>
        <end position="162"/>
    </location>
</feature>
<feature type="region of interest" description="Disordered" evidence="1">
    <location>
        <begin position="1"/>
        <end position="39"/>
    </location>
</feature>
<sequence length="168" mass="19754">MEAVIKHHKPNDKSDKREGLLVQQDRRRRDEEARRAENDRLCTLALQEEEEECEQHSREWGQKWDEPLTQEERERQRQYAQAEEKDRKGRKSHAVKSSGWQHLTSTPAERKFQTLPEGMDSQEERVRGSSRSPIEQWACRPTPRAETGAGRKAERRGPEEKPASVQCR</sequence>
<feature type="compositionally biased region" description="Basic and acidic residues" evidence="1">
    <location>
        <begin position="54"/>
        <end position="87"/>
    </location>
</feature>